<evidence type="ECO:0000256" key="1">
    <source>
        <dbReference type="SAM" id="SignalP"/>
    </source>
</evidence>
<dbReference type="EMBL" id="CP155618">
    <property type="protein sequence ID" value="XBL12574.1"/>
    <property type="molecule type" value="Genomic_DNA"/>
</dbReference>
<proteinExistence type="predicted"/>
<feature type="chain" id="PRO_5043683439" evidence="1">
    <location>
        <begin position="24"/>
        <end position="222"/>
    </location>
</feature>
<accession>A0AAU7EAC9</accession>
<keyword evidence="3" id="KW-1185">Reference proteome</keyword>
<feature type="signal peptide" evidence="1">
    <location>
        <begin position="1"/>
        <end position="23"/>
    </location>
</feature>
<organism evidence="2 3">
    <name type="scientific">Mariniflexile litorale</name>
    <dbReference type="NCBI Taxonomy" id="3045158"/>
    <lineage>
        <taxon>Bacteria</taxon>
        <taxon>Pseudomonadati</taxon>
        <taxon>Bacteroidota</taxon>
        <taxon>Flavobacteriia</taxon>
        <taxon>Flavobacteriales</taxon>
        <taxon>Flavobacteriaceae</taxon>
        <taxon>Mariniflexile</taxon>
    </lineage>
</organism>
<name>A0AAU7EAC9_9FLAO</name>
<dbReference type="InterPro" id="IPR024284">
    <property type="entry name" value="DUF3826"/>
</dbReference>
<dbReference type="Proteomes" id="UP001224325">
    <property type="component" value="Chromosome"/>
</dbReference>
<reference evidence="2" key="1">
    <citation type="submission" date="2024-04" db="EMBL/GenBank/DDBJ databases">
        <title>Mariniflexile litorale, isolated from the shallow sediments of the Sea of Japan.</title>
        <authorList>
            <person name="Romanenko L."/>
            <person name="Isaeva M."/>
        </authorList>
    </citation>
    <scope>NUCLEOTIDE SEQUENCE [LARGE SCALE GENOMIC DNA]</scope>
    <source>
        <strain evidence="2">KMM 9835</strain>
    </source>
</reference>
<evidence type="ECO:0000313" key="3">
    <source>
        <dbReference type="Proteomes" id="UP001224325"/>
    </source>
</evidence>
<sequence>MSVKRWSMYMMLFVSIATCKVNAQQHLDPEYIKVTNERASKIVEKLELSNPEKEQAVTTIIAQQYRNLSKIHDERDSKIEAVKNSDLSKDQQSKEIGKLKSKADKLVSKLHKSYLKSLNKQLSEDKVSGVKDGMTYGVLPLTYAGYLDMLPNLTEKQKKMIYDNLIEAREHAIDGGSSKEKHAWFGKFKGRINNNLSADGYDLHKESKDWHERVKKREKNKL</sequence>
<gene>
    <name evidence="2" type="ORF">QLS71_009500</name>
</gene>
<keyword evidence="1" id="KW-0732">Signal</keyword>
<dbReference type="RefSeq" id="WP_308990995.1">
    <property type="nucleotide sequence ID" value="NZ_CP155618.1"/>
</dbReference>
<dbReference type="Pfam" id="PF12875">
    <property type="entry name" value="DUF3826"/>
    <property type="match status" value="1"/>
</dbReference>
<dbReference type="AlphaFoldDB" id="A0AAU7EAC9"/>
<protein>
    <submittedName>
        <fullName evidence="2">DUF3826 domain-containing protein</fullName>
    </submittedName>
</protein>
<dbReference type="KEGG" id="mlil:QLS71_009500"/>
<evidence type="ECO:0000313" key="2">
    <source>
        <dbReference type="EMBL" id="XBL12574.1"/>
    </source>
</evidence>